<dbReference type="InterPro" id="IPR008862">
    <property type="entry name" value="Tcp11"/>
</dbReference>
<dbReference type="GO" id="GO:0036126">
    <property type="term" value="C:sperm flagellum"/>
    <property type="evidence" value="ECO:0007669"/>
    <property type="project" value="TreeGrafter"/>
</dbReference>
<dbReference type="GO" id="GO:0010737">
    <property type="term" value="P:protein kinase A signaling"/>
    <property type="evidence" value="ECO:0007669"/>
    <property type="project" value="TreeGrafter"/>
</dbReference>
<dbReference type="Proteomes" id="UP000645828">
    <property type="component" value="Unassembled WGS sequence"/>
</dbReference>
<reference evidence="3" key="1">
    <citation type="submission" date="2020-12" db="EMBL/GenBank/DDBJ databases">
        <authorList>
            <consortium name="Molecular Ecology Group"/>
        </authorList>
    </citation>
    <scope>NUCLEOTIDE SEQUENCE</scope>
    <source>
        <strain evidence="3">TBG_1078</strain>
    </source>
</reference>
<feature type="region of interest" description="Disordered" evidence="2">
    <location>
        <begin position="1"/>
        <end position="32"/>
    </location>
</feature>
<comment type="similarity">
    <text evidence="1">Belongs to the TCP11 family.</text>
</comment>
<organism evidence="3 4">
    <name type="scientific">Nyctereutes procyonoides</name>
    <name type="common">Raccoon dog</name>
    <name type="synonym">Canis procyonoides</name>
    <dbReference type="NCBI Taxonomy" id="34880"/>
    <lineage>
        <taxon>Eukaryota</taxon>
        <taxon>Metazoa</taxon>
        <taxon>Chordata</taxon>
        <taxon>Craniata</taxon>
        <taxon>Vertebrata</taxon>
        <taxon>Euteleostomi</taxon>
        <taxon>Mammalia</taxon>
        <taxon>Eutheria</taxon>
        <taxon>Laurasiatheria</taxon>
        <taxon>Carnivora</taxon>
        <taxon>Caniformia</taxon>
        <taxon>Canidae</taxon>
        <taxon>Nyctereutes</taxon>
    </lineage>
</organism>
<proteinExistence type="inferred from homology"/>
<dbReference type="AlphaFoldDB" id="A0A811Z6B8"/>
<evidence type="ECO:0000313" key="3">
    <source>
        <dbReference type="EMBL" id="CAD7682449.1"/>
    </source>
</evidence>
<dbReference type="PANTHER" id="PTHR12832:SF21">
    <property type="entry name" value="T-COMPLEX PROTEIN 11 X-LINKED PROTEIN 1-RELATED"/>
    <property type="match status" value="1"/>
</dbReference>
<accession>A0A811Z6B8</accession>
<dbReference type="PANTHER" id="PTHR12832">
    <property type="entry name" value="TESTIS-SPECIFIC PROTEIN PBS13 T-COMPLEX 11"/>
    <property type="match status" value="1"/>
</dbReference>
<evidence type="ECO:0000256" key="1">
    <source>
        <dbReference type="ARBA" id="ARBA00010954"/>
    </source>
</evidence>
<evidence type="ECO:0000313" key="4">
    <source>
        <dbReference type="Proteomes" id="UP000645828"/>
    </source>
</evidence>
<protein>
    <submittedName>
        <fullName evidence="3">(raccoon dog) hypothetical protein</fullName>
    </submittedName>
</protein>
<dbReference type="GO" id="GO:1902490">
    <property type="term" value="P:regulation of sperm capacitation"/>
    <property type="evidence" value="ECO:0007669"/>
    <property type="project" value="TreeGrafter"/>
</dbReference>
<evidence type="ECO:0000256" key="2">
    <source>
        <dbReference type="SAM" id="MobiDB-lite"/>
    </source>
</evidence>
<keyword evidence="4" id="KW-1185">Reference proteome</keyword>
<dbReference type="Pfam" id="PF05794">
    <property type="entry name" value="Tcp11"/>
    <property type="match status" value="1"/>
</dbReference>
<gene>
    <name evidence="3" type="ORF">NYPRO_LOCUS15241</name>
</gene>
<dbReference type="GO" id="GO:0001669">
    <property type="term" value="C:acrosomal vesicle"/>
    <property type="evidence" value="ECO:0007669"/>
    <property type="project" value="TreeGrafter"/>
</dbReference>
<name>A0A811Z6B8_NYCPR</name>
<comment type="caution">
    <text evidence="3">The sequence shown here is derived from an EMBL/GenBank/DDBJ whole genome shotgun (WGS) entry which is preliminary data.</text>
</comment>
<dbReference type="EMBL" id="CAJHUB010000754">
    <property type="protein sequence ID" value="CAD7682449.1"/>
    <property type="molecule type" value="Genomic_DNA"/>
</dbReference>
<sequence length="492" mass="56064">MPKIEETVLQNDPSEAEGGAHKPKTPGKSQENRSFCLEYHSPDVIEIVNEISKLNIAHEIVVNQDFYMEESVLAPNSLEGSFMETMYNGFWDHLKEQLLNTPPDFTCALKLLKEVKENLLSLLLPHQNRLRNEFEESLDMDLLKQETEYGALDVPHLSTHILNLMIMLCAQVRDEAVQKLESMTDPVQLLKGIFHVPGLMKMDIQSLQPYLQEHSVQYEQAKFQELLDKQPISYIPFYVVYLLDYTTKWLTKVATDLTTPSPSSPASPSYSSLACSPPNWAYLNLLLWDPDNDKFPESSLLKQTLLMDRIRLQKMESHLHQLTVLASVLLVARCFSGNVLFNSPEFGHSAFCPLSRPQETMLSVSEQVSREIHQGLKDMDLTALSICTQPFNTASLIGQLQNIAKKENCVCNIIDQRIRLFLKCCLVHGMQESLQDFPGGLSLIEGELAELSWKFFNLMHHNQQVFSPYYAEILKNIIPPAQAHETEVESIR</sequence>